<sequence length="59" mass="7026">MFFFQLPYLPEFALKLNNYHFFDNMFGNQPKTGIAFSEAFQNPLSKDEVDTYKYTFSQP</sequence>
<dbReference type="EMBL" id="CAXITT010000198">
    <property type="protein sequence ID" value="CAL1535327.1"/>
    <property type="molecule type" value="Genomic_DNA"/>
</dbReference>
<feature type="non-terminal residue" evidence="1">
    <location>
        <position position="59"/>
    </location>
</feature>
<dbReference type="Proteomes" id="UP001497497">
    <property type="component" value="Unassembled WGS sequence"/>
</dbReference>
<accession>A0AAV2HNB4</accession>
<dbReference type="AlphaFoldDB" id="A0AAV2HNB4"/>
<keyword evidence="2" id="KW-1185">Reference proteome</keyword>
<organism evidence="1 2">
    <name type="scientific">Lymnaea stagnalis</name>
    <name type="common">Great pond snail</name>
    <name type="synonym">Helix stagnalis</name>
    <dbReference type="NCBI Taxonomy" id="6523"/>
    <lineage>
        <taxon>Eukaryota</taxon>
        <taxon>Metazoa</taxon>
        <taxon>Spiralia</taxon>
        <taxon>Lophotrochozoa</taxon>
        <taxon>Mollusca</taxon>
        <taxon>Gastropoda</taxon>
        <taxon>Heterobranchia</taxon>
        <taxon>Euthyneura</taxon>
        <taxon>Panpulmonata</taxon>
        <taxon>Hygrophila</taxon>
        <taxon>Lymnaeoidea</taxon>
        <taxon>Lymnaeidae</taxon>
        <taxon>Lymnaea</taxon>
    </lineage>
</organism>
<evidence type="ECO:0000313" key="1">
    <source>
        <dbReference type="EMBL" id="CAL1535327.1"/>
    </source>
</evidence>
<proteinExistence type="predicted"/>
<name>A0AAV2HNB4_LYMST</name>
<protein>
    <submittedName>
        <fullName evidence="1">Uncharacterized protein</fullName>
    </submittedName>
</protein>
<reference evidence="1 2" key="1">
    <citation type="submission" date="2024-04" db="EMBL/GenBank/DDBJ databases">
        <authorList>
            <consortium name="Genoscope - CEA"/>
            <person name="William W."/>
        </authorList>
    </citation>
    <scope>NUCLEOTIDE SEQUENCE [LARGE SCALE GENOMIC DNA]</scope>
</reference>
<comment type="caution">
    <text evidence="1">The sequence shown here is derived from an EMBL/GenBank/DDBJ whole genome shotgun (WGS) entry which is preliminary data.</text>
</comment>
<gene>
    <name evidence="1" type="ORF">GSLYS_00009287001</name>
</gene>
<evidence type="ECO:0000313" key="2">
    <source>
        <dbReference type="Proteomes" id="UP001497497"/>
    </source>
</evidence>